<dbReference type="InterPro" id="IPR012577">
    <property type="entry name" value="NIPSNAP"/>
</dbReference>
<gene>
    <name evidence="2" type="ORF">NP777_00670</name>
</gene>
<evidence type="ECO:0000313" key="2">
    <source>
        <dbReference type="EMBL" id="MCQ8186788.1"/>
    </source>
</evidence>
<feature type="domain" description="NIPSNAP" evidence="1">
    <location>
        <begin position="21"/>
        <end position="59"/>
    </location>
</feature>
<proteinExistence type="predicted"/>
<protein>
    <submittedName>
        <fullName evidence="2">NIPSNAP family protein</fullName>
    </submittedName>
</protein>
<organism evidence="2 3">
    <name type="scientific">Streptomyces rugosispiralis</name>
    <dbReference type="NCBI Taxonomy" id="2967341"/>
    <lineage>
        <taxon>Bacteria</taxon>
        <taxon>Bacillati</taxon>
        <taxon>Actinomycetota</taxon>
        <taxon>Actinomycetes</taxon>
        <taxon>Kitasatosporales</taxon>
        <taxon>Streptomycetaceae</taxon>
        <taxon>Streptomyces</taxon>
    </lineage>
</organism>
<dbReference type="InterPro" id="IPR011008">
    <property type="entry name" value="Dimeric_a/b-barrel"/>
</dbReference>
<name>A0ABT1UNT0_9ACTN</name>
<evidence type="ECO:0000259" key="1">
    <source>
        <dbReference type="Pfam" id="PF07978"/>
    </source>
</evidence>
<dbReference type="Pfam" id="PF07978">
    <property type="entry name" value="NIPSNAP"/>
    <property type="match status" value="1"/>
</dbReference>
<accession>A0ABT1UNT0</accession>
<sequence>MSPTDADTDAATDADHHPAVIELRQYTLRPGRREELIELFDREFIETQEETGMVVLGQFRDPVPGPTPPWPTPTMCCCYGP</sequence>
<evidence type="ECO:0000313" key="3">
    <source>
        <dbReference type="Proteomes" id="UP001204746"/>
    </source>
</evidence>
<dbReference type="SUPFAM" id="SSF54909">
    <property type="entry name" value="Dimeric alpha+beta barrel"/>
    <property type="match status" value="1"/>
</dbReference>
<reference evidence="2 3" key="1">
    <citation type="submission" date="2022-07" db="EMBL/GenBank/DDBJ databases">
        <authorList>
            <person name="Phongsopitanun W."/>
            <person name="Tanasupawat S."/>
        </authorList>
    </citation>
    <scope>NUCLEOTIDE SEQUENCE [LARGE SCALE GENOMIC DNA]</scope>
    <source>
        <strain evidence="2 3">RCU-064</strain>
    </source>
</reference>
<dbReference type="EMBL" id="JANIAA010000001">
    <property type="protein sequence ID" value="MCQ8186788.1"/>
    <property type="molecule type" value="Genomic_DNA"/>
</dbReference>
<dbReference type="Gene3D" id="3.30.70.100">
    <property type="match status" value="1"/>
</dbReference>
<dbReference type="Proteomes" id="UP001204746">
    <property type="component" value="Unassembled WGS sequence"/>
</dbReference>
<dbReference type="RefSeq" id="WP_256647991.1">
    <property type="nucleotide sequence ID" value="NZ_JANIAA010000001.1"/>
</dbReference>
<comment type="caution">
    <text evidence="2">The sequence shown here is derived from an EMBL/GenBank/DDBJ whole genome shotgun (WGS) entry which is preliminary data.</text>
</comment>
<keyword evidence="3" id="KW-1185">Reference proteome</keyword>